<evidence type="ECO:0000256" key="1">
    <source>
        <dbReference type="SAM" id="MobiDB-lite"/>
    </source>
</evidence>
<dbReference type="OrthoDB" id="10642664at2759"/>
<accession>A0A8J4Q0D1</accession>
<evidence type="ECO:0000313" key="2">
    <source>
        <dbReference type="EMBL" id="KAF2077421.1"/>
    </source>
</evidence>
<keyword evidence="3" id="KW-1185">Reference proteome</keyword>
<feature type="region of interest" description="Disordered" evidence="1">
    <location>
        <begin position="174"/>
        <end position="197"/>
    </location>
</feature>
<feature type="region of interest" description="Disordered" evidence="1">
    <location>
        <begin position="68"/>
        <end position="87"/>
    </location>
</feature>
<reference evidence="2" key="1">
    <citation type="submission" date="2020-01" db="EMBL/GenBank/DDBJ databases">
        <title>Development of genomics and gene disruption for Polysphondylium violaceum indicates a role for the polyketide synthase stlB in stalk morphogenesis.</title>
        <authorList>
            <person name="Narita B."/>
            <person name="Kawabe Y."/>
            <person name="Kin K."/>
            <person name="Saito T."/>
            <person name="Gibbs R."/>
            <person name="Kuspa A."/>
            <person name="Muzny D."/>
            <person name="Queller D."/>
            <person name="Richards S."/>
            <person name="Strassman J."/>
            <person name="Sucgang R."/>
            <person name="Worley K."/>
            <person name="Schaap P."/>
        </authorList>
    </citation>
    <scope>NUCLEOTIDE SEQUENCE</scope>
    <source>
        <strain evidence="2">QSvi11</strain>
    </source>
</reference>
<gene>
    <name evidence="2" type="ORF">CYY_001270</name>
</gene>
<comment type="caution">
    <text evidence="2">The sequence shown here is derived from an EMBL/GenBank/DDBJ whole genome shotgun (WGS) entry which is preliminary data.</text>
</comment>
<dbReference type="Proteomes" id="UP000695562">
    <property type="component" value="Unassembled WGS sequence"/>
</dbReference>
<protein>
    <submittedName>
        <fullName evidence="2">Uncharacterized protein</fullName>
    </submittedName>
</protein>
<feature type="compositionally biased region" description="Low complexity" evidence="1">
    <location>
        <begin position="181"/>
        <end position="195"/>
    </location>
</feature>
<name>A0A8J4Q0D1_9MYCE</name>
<evidence type="ECO:0000313" key="3">
    <source>
        <dbReference type="Proteomes" id="UP000695562"/>
    </source>
</evidence>
<proteinExistence type="predicted"/>
<dbReference type="EMBL" id="AJWJ01000029">
    <property type="protein sequence ID" value="KAF2077421.1"/>
    <property type="molecule type" value="Genomic_DNA"/>
</dbReference>
<dbReference type="AlphaFoldDB" id="A0A8J4Q0D1"/>
<feature type="region of interest" description="Disordered" evidence="1">
    <location>
        <begin position="1"/>
        <end position="22"/>
    </location>
</feature>
<organism evidence="2 3">
    <name type="scientific">Polysphondylium violaceum</name>
    <dbReference type="NCBI Taxonomy" id="133409"/>
    <lineage>
        <taxon>Eukaryota</taxon>
        <taxon>Amoebozoa</taxon>
        <taxon>Evosea</taxon>
        <taxon>Eumycetozoa</taxon>
        <taxon>Dictyostelia</taxon>
        <taxon>Dictyosteliales</taxon>
        <taxon>Dictyosteliaceae</taxon>
        <taxon>Polysphondylium</taxon>
    </lineage>
</organism>
<sequence length="964" mass="109753">MGSSVVVKNDNGDELHHKQQTKSTSTTSFIKYRTSNIKVPLFTTTSSLFSPSSNWNLFIESFGFNTGDSDKRQQEQQQQQSTCSTSNDSGVFEYGTTTDYQLILSIPCPTIIKLYLVDRNHIFKCVKTIQTVKQVKDITVFRDNGNLYVVLLLSNYSLWSINLSNLLENLNTSNHNDHSSKTTTTTTTTSNSTNTVVVGEKRKQNDLTTASSSDKNKNTTQNIIGACGGDINSTIVLDIIKYPCCLNYYIDTIECVRYIYCNNDTIVVDKSDSNNGNNTLLFLLDSNDNSVFKEARGKIESKFNVIFKKKVICVNINNNKNDSVASTIESIISKPIITNTKILNGGNEINLDQLDSNSNNILSSISSIGSNSSNNSIKTIVHKCNDIGREFTIFYQLSTTSTLISFSKNVYKIINYNQCCYLFSISQSSLVIYNLSVSASPPIQLQLSHSDISMLDIVPSIDLLFYLSRGSLYLIDLNLILDSKTVNYVTSVYSFPRDIVYFKFNEKDFFSILSIYRYDNTLSLYRFDSKHQPILDTDIKNNEQQQVVVDVQEKKEWSYYTNLLKNIQNTHNLINNQSKEINLKLIDINQKITLFRKKPFSKESSYQGHGFTCKIVPLLSPVPNIGNQQQNQLPSLFLRFTILNYSKENILSDPKLGYWSILIRFTMCDFPFNVLNTYTFPIQKLLSNSNLVFDIPIEYYSYCKFNISVLSSYQIIGTNEIGNGMVNLLIHQQTIHLLDYLCFSPKASTPSTLLANNSCSSFKFQDHLSIKQIFESIENFNRLSIHYNNSILSTNNNETIHEYSIQYLNNTLNILNIILNSRFKELTDQVFNNGNGSGVSKEGSIYSLSPLNDSIELKISLKDESKLLLLWRCNSIVKHLLTQSLYHRFSSESNDFQITLEKDIPKSIIIFKEKLKNWTKSQQNHPVILNFLKSCLNEDFIIDNANLNTTIDKLSVQFEQFSIL</sequence>